<feature type="transmembrane region" description="Helical" evidence="1">
    <location>
        <begin position="150"/>
        <end position="171"/>
    </location>
</feature>
<dbReference type="EMBL" id="JABEYB010000013">
    <property type="protein sequence ID" value="NNU77570.1"/>
    <property type="molecule type" value="Genomic_DNA"/>
</dbReference>
<organism evidence="2 3">
    <name type="scientific">Clostridium estertheticum</name>
    <dbReference type="NCBI Taxonomy" id="238834"/>
    <lineage>
        <taxon>Bacteria</taxon>
        <taxon>Bacillati</taxon>
        <taxon>Bacillota</taxon>
        <taxon>Clostridia</taxon>
        <taxon>Eubacteriales</taxon>
        <taxon>Clostridiaceae</taxon>
        <taxon>Clostridium</taxon>
    </lineage>
</organism>
<dbReference type="RefSeq" id="WP_171298199.1">
    <property type="nucleotide sequence ID" value="NZ_CP087098.1"/>
</dbReference>
<name>A0A7Y3SYA5_9CLOT</name>
<feature type="transmembrane region" description="Helical" evidence="1">
    <location>
        <begin position="73"/>
        <end position="94"/>
    </location>
</feature>
<sequence length="172" mass="19736">MYNEFNYLSSELLLNVVQKEFEFESERNKGLQNRSGIFISFIGVIMTVFPSYINIKRIVDTHNVTIGQTGILLLYLVLIILLFTGLIISLILFSKTLNTKQYRRLKTNGFNKNNAIFVNNQVAVELMNDYKIALEHNIQVNDKKANIFGIAYKILTICIVLIPIIITIKAFI</sequence>
<comment type="caution">
    <text evidence="2">The sequence shown here is derived from an EMBL/GenBank/DDBJ whole genome shotgun (WGS) entry which is preliminary data.</text>
</comment>
<protein>
    <submittedName>
        <fullName evidence="2">Uncharacterized protein</fullName>
    </submittedName>
</protein>
<dbReference type="AlphaFoldDB" id="A0A7Y3SYA5"/>
<keyword evidence="1" id="KW-1133">Transmembrane helix</keyword>
<keyword evidence="1" id="KW-0472">Membrane</keyword>
<evidence type="ECO:0000256" key="1">
    <source>
        <dbReference type="SAM" id="Phobius"/>
    </source>
</evidence>
<gene>
    <name evidence="2" type="ORF">HLQ16_16675</name>
</gene>
<proteinExistence type="predicted"/>
<dbReference type="Proteomes" id="UP000531659">
    <property type="component" value="Unassembled WGS sequence"/>
</dbReference>
<feature type="transmembrane region" description="Helical" evidence="1">
    <location>
        <begin position="35"/>
        <end position="53"/>
    </location>
</feature>
<evidence type="ECO:0000313" key="3">
    <source>
        <dbReference type="Proteomes" id="UP000531659"/>
    </source>
</evidence>
<keyword evidence="1" id="KW-0812">Transmembrane</keyword>
<evidence type="ECO:0000313" key="2">
    <source>
        <dbReference type="EMBL" id="NNU77570.1"/>
    </source>
</evidence>
<accession>A0A7Y3SYA5</accession>
<reference evidence="2 3" key="1">
    <citation type="submission" date="2020-05" db="EMBL/GenBank/DDBJ databases">
        <title>Complete genome of Clostridium estertheticum subspecies estertheticum, isolated from Vacuum packed lamb meat from New Zealand imported to Switzerland.</title>
        <authorList>
            <person name="Wambui J."/>
            <person name="Stevens M.J.A."/>
            <person name="Stephan R."/>
        </authorList>
    </citation>
    <scope>NUCLEOTIDE SEQUENCE [LARGE SCALE GENOMIC DNA]</scope>
    <source>
        <strain evidence="2 3">CEST001</strain>
    </source>
</reference>